<name>A0A7S7SL49_PALFE</name>
<dbReference type="AlphaFoldDB" id="A0A7S7SL49"/>
<keyword evidence="4" id="KW-0326">Glycosidase</keyword>
<keyword evidence="8" id="KW-1185">Reference proteome</keyword>
<dbReference type="SUPFAM" id="SSF81296">
    <property type="entry name" value="E set domains"/>
    <property type="match status" value="1"/>
</dbReference>
<dbReference type="Proteomes" id="UP000593892">
    <property type="component" value="Chromosome"/>
</dbReference>
<dbReference type="InterPro" id="IPR017853">
    <property type="entry name" value="GH"/>
</dbReference>
<sequence>MGSYFCVDRGRALPLGATRLEDGVNFALFSKHSTHAWLSFFHPGDSAPYLEIELHPERDRTGQIWHIWIGGLAPDVQYCWRLDMRPNPNPEVHRFDPERFLLDPYAQVLVGGEQWGITAERRCALSQDHFDWEMDRPLNVPLSESVIYELHVRGFTRHESSGVSAPGTYLGLTDKIPYLKQLGVTAVELLPVYEFEEADTDRSNPLLGSTLFNLWGYQPIAFFAPNATYASGKQPGAAVQEFKEMVKRFHAAGLEVILDVVFNHTAEGDERGRTHSFRGIDNSIYYQLDERGNYRNYSGCGNTFNCNHPVVRSLISDCLHYWVMEMHVDGFRFDLASVLGRGQDGNPLADPPLLERLAYDPILANTKLIAEAWDAAGLYQVGSFPAWGRWAEWNGKYRDDIRRFVKSDRGMVPALASRLTGSPDLYASSGRQSRHSINFVTCHDGFTLADLVSYNDKHNEANGEQNRDGANDNNSWNCGLEGPTKDESINTLRRRQMRNMASLLLLSGGVPMILAGDEMARTQGGNNNAYCQDNATSWVDWTLTESNSEMVAFFRRMISFRASRDAFRHIDWGAQAGEPHTRVTFHGVFPHAPDWGPDSHALAIELEWGSERIYFIANSFWENLRFQLPLLTDTRRWTLVEDTNRDGPRGPNLDSQVWYDATPRSVVVLEAL</sequence>
<feature type="compositionally biased region" description="Basic and acidic residues" evidence="5">
    <location>
        <begin position="459"/>
        <end position="470"/>
    </location>
</feature>
<protein>
    <submittedName>
        <fullName evidence="7">Glycogen debranching protein GlgX</fullName>
    </submittedName>
</protein>
<dbReference type="SMART" id="SM00642">
    <property type="entry name" value="Aamy"/>
    <property type="match status" value="1"/>
</dbReference>
<dbReference type="Gene3D" id="2.60.40.1180">
    <property type="entry name" value="Golgi alpha-mannosidase II"/>
    <property type="match status" value="1"/>
</dbReference>
<dbReference type="InterPro" id="IPR013783">
    <property type="entry name" value="Ig-like_fold"/>
</dbReference>
<dbReference type="InterPro" id="IPR006047">
    <property type="entry name" value="GH13_cat_dom"/>
</dbReference>
<dbReference type="Gene3D" id="2.60.40.10">
    <property type="entry name" value="Immunoglobulins"/>
    <property type="match status" value="1"/>
</dbReference>
<evidence type="ECO:0000256" key="1">
    <source>
        <dbReference type="ARBA" id="ARBA00008061"/>
    </source>
</evidence>
<evidence type="ECO:0000313" key="8">
    <source>
        <dbReference type="Proteomes" id="UP000593892"/>
    </source>
</evidence>
<dbReference type="NCBIfam" id="TIGR02100">
    <property type="entry name" value="glgX_debranch"/>
    <property type="match status" value="1"/>
</dbReference>
<dbReference type="InterPro" id="IPR004193">
    <property type="entry name" value="Glyco_hydro_13_N"/>
</dbReference>
<accession>A0A7S7SL49</accession>
<dbReference type="SUPFAM" id="SSF51011">
    <property type="entry name" value="Glycosyl hydrolase domain"/>
    <property type="match status" value="1"/>
</dbReference>
<dbReference type="SUPFAM" id="SSF51445">
    <property type="entry name" value="(Trans)glycosidases"/>
    <property type="match status" value="1"/>
</dbReference>
<dbReference type="GO" id="GO:0005980">
    <property type="term" value="P:glycogen catabolic process"/>
    <property type="evidence" value="ECO:0007669"/>
    <property type="project" value="InterPro"/>
</dbReference>
<dbReference type="InterPro" id="IPR014756">
    <property type="entry name" value="Ig_E-set"/>
</dbReference>
<dbReference type="InterPro" id="IPR013780">
    <property type="entry name" value="Glyco_hydro_b"/>
</dbReference>
<dbReference type="InterPro" id="IPR044505">
    <property type="entry name" value="GlgX_Isoamylase_N_E_set"/>
</dbReference>
<evidence type="ECO:0000256" key="5">
    <source>
        <dbReference type="SAM" id="MobiDB-lite"/>
    </source>
</evidence>
<evidence type="ECO:0000259" key="6">
    <source>
        <dbReference type="SMART" id="SM00642"/>
    </source>
</evidence>
<proteinExistence type="inferred from homology"/>
<dbReference type="FunFam" id="3.20.20.80:FF:000054">
    <property type="entry name" value="Glycogen debranching enzyme"/>
    <property type="match status" value="1"/>
</dbReference>
<keyword evidence="3" id="KW-0809">Transit peptide</keyword>
<reference evidence="7 8" key="1">
    <citation type="submission" date="2020-10" db="EMBL/GenBank/DDBJ databases">
        <title>Complete genome sequence of Paludibaculum fermentans P105T, a facultatively anaerobic acidobacterium capable of dissimilatory Fe(III) reduction.</title>
        <authorList>
            <person name="Dedysh S.N."/>
            <person name="Beletsky A.V."/>
            <person name="Kulichevskaya I.S."/>
            <person name="Mardanov A.V."/>
            <person name="Ravin N.V."/>
        </authorList>
    </citation>
    <scope>NUCLEOTIDE SEQUENCE [LARGE SCALE GENOMIC DNA]</scope>
    <source>
        <strain evidence="7 8">P105</strain>
    </source>
</reference>
<dbReference type="KEGG" id="pfer:IRI77_00340"/>
<evidence type="ECO:0000256" key="4">
    <source>
        <dbReference type="ARBA" id="ARBA00023295"/>
    </source>
</evidence>
<dbReference type="PANTHER" id="PTHR43002">
    <property type="entry name" value="GLYCOGEN DEBRANCHING ENZYME"/>
    <property type="match status" value="1"/>
</dbReference>
<gene>
    <name evidence="7" type="primary">glgX</name>
    <name evidence="7" type="ORF">IRI77_00340</name>
</gene>
<feature type="region of interest" description="Disordered" evidence="5">
    <location>
        <begin position="459"/>
        <end position="482"/>
    </location>
</feature>
<feature type="domain" description="Glycosyl hydrolase family 13 catalytic" evidence="6">
    <location>
        <begin position="149"/>
        <end position="561"/>
    </location>
</feature>
<evidence type="ECO:0000256" key="2">
    <source>
        <dbReference type="ARBA" id="ARBA00022801"/>
    </source>
</evidence>
<dbReference type="GO" id="GO:0004135">
    <property type="term" value="F:amylo-alpha-1,6-glucosidase activity"/>
    <property type="evidence" value="ECO:0007669"/>
    <property type="project" value="InterPro"/>
</dbReference>
<dbReference type="CDD" id="cd11326">
    <property type="entry name" value="AmyAc_Glg_debranch"/>
    <property type="match status" value="1"/>
</dbReference>
<dbReference type="CDD" id="cd02856">
    <property type="entry name" value="E_set_GDE_Isoamylase_N"/>
    <property type="match status" value="1"/>
</dbReference>
<dbReference type="Gene3D" id="3.20.20.80">
    <property type="entry name" value="Glycosidases"/>
    <property type="match status" value="1"/>
</dbReference>
<dbReference type="Pfam" id="PF00128">
    <property type="entry name" value="Alpha-amylase"/>
    <property type="match status" value="1"/>
</dbReference>
<dbReference type="InterPro" id="IPR011837">
    <property type="entry name" value="Glycogen_debranch_GlgX"/>
</dbReference>
<dbReference type="RefSeq" id="WP_194450110.1">
    <property type="nucleotide sequence ID" value="NZ_CP063849.1"/>
</dbReference>
<dbReference type="Pfam" id="PF02922">
    <property type="entry name" value="CBM_48"/>
    <property type="match status" value="1"/>
</dbReference>
<keyword evidence="2" id="KW-0378">Hydrolase</keyword>
<evidence type="ECO:0000313" key="7">
    <source>
        <dbReference type="EMBL" id="QOY88448.1"/>
    </source>
</evidence>
<evidence type="ECO:0000256" key="3">
    <source>
        <dbReference type="ARBA" id="ARBA00022946"/>
    </source>
</evidence>
<comment type="similarity">
    <text evidence="1">Belongs to the glycosyl hydrolase 13 family.</text>
</comment>
<organism evidence="7 8">
    <name type="scientific">Paludibaculum fermentans</name>
    <dbReference type="NCBI Taxonomy" id="1473598"/>
    <lineage>
        <taxon>Bacteria</taxon>
        <taxon>Pseudomonadati</taxon>
        <taxon>Acidobacteriota</taxon>
        <taxon>Terriglobia</taxon>
        <taxon>Bryobacterales</taxon>
        <taxon>Bryobacteraceae</taxon>
        <taxon>Paludibaculum</taxon>
    </lineage>
</organism>
<dbReference type="EMBL" id="CP063849">
    <property type="protein sequence ID" value="QOY88448.1"/>
    <property type="molecule type" value="Genomic_DNA"/>
</dbReference>